<dbReference type="Proteomes" id="UP000245412">
    <property type="component" value="Unassembled WGS sequence"/>
</dbReference>
<feature type="transmembrane region" description="Helical" evidence="6">
    <location>
        <begin position="289"/>
        <end position="314"/>
    </location>
</feature>
<keyword evidence="4 6" id="KW-1133">Transmembrane helix</keyword>
<evidence type="ECO:0000313" key="7">
    <source>
        <dbReference type="EMBL" id="PWJ78028.1"/>
    </source>
</evidence>
<dbReference type="EMBL" id="QGGY01000002">
    <property type="protein sequence ID" value="PWJ78028.1"/>
    <property type="molecule type" value="Genomic_DNA"/>
</dbReference>
<dbReference type="InterPro" id="IPR002797">
    <property type="entry name" value="Polysacc_synth"/>
</dbReference>
<comment type="subcellular location">
    <subcellularLocation>
        <location evidence="1">Cell membrane</location>
        <topology evidence="1">Multi-pass membrane protein</topology>
    </subcellularLocation>
</comment>
<gene>
    <name evidence="7" type="ORF">C7383_102161</name>
</gene>
<keyword evidence="3 6" id="KW-0812">Transmembrane</keyword>
<dbReference type="PANTHER" id="PTHR30250">
    <property type="entry name" value="PST FAMILY PREDICTED COLANIC ACID TRANSPORTER"/>
    <property type="match status" value="1"/>
</dbReference>
<organism evidence="7 8">
    <name type="scientific">Murimonas intestini</name>
    <dbReference type="NCBI Taxonomy" id="1337051"/>
    <lineage>
        <taxon>Bacteria</taxon>
        <taxon>Bacillati</taxon>
        <taxon>Bacillota</taxon>
        <taxon>Clostridia</taxon>
        <taxon>Lachnospirales</taxon>
        <taxon>Lachnospiraceae</taxon>
        <taxon>Murimonas</taxon>
    </lineage>
</organism>
<name>A0AB73T804_9FIRM</name>
<dbReference type="Pfam" id="PF01943">
    <property type="entry name" value="Polysacc_synt"/>
    <property type="match status" value="1"/>
</dbReference>
<dbReference type="AlphaFoldDB" id="A0AB73T804"/>
<feature type="transmembrane region" description="Helical" evidence="6">
    <location>
        <begin position="208"/>
        <end position="224"/>
    </location>
</feature>
<feature type="transmembrane region" description="Helical" evidence="6">
    <location>
        <begin position="39"/>
        <end position="60"/>
    </location>
</feature>
<evidence type="ECO:0000256" key="4">
    <source>
        <dbReference type="ARBA" id="ARBA00022989"/>
    </source>
</evidence>
<evidence type="ECO:0000256" key="5">
    <source>
        <dbReference type="ARBA" id="ARBA00023136"/>
    </source>
</evidence>
<evidence type="ECO:0000313" key="8">
    <source>
        <dbReference type="Proteomes" id="UP000245412"/>
    </source>
</evidence>
<feature type="transmembrane region" description="Helical" evidence="6">
    <location>
        <begin position="140"/>
        <end position="159"/>
    </location>
</feature>
<feature type="transmembrane region" description="Helical" evidence="6">
    <location>
        <begin position="353"/>
        <end position="373"/>
    </location>
</feature>
<feature type="transmembrane region" description="Helical" evidence="6">
    <location>
        <begin position="435"/>
        <end position="459"/>
    </location>
</feature>
<proteinExistence type="predicted"/>
<feature type="transmembrane region" description="Helical" evidence="6">
    <location>
        <begin position="251"/>
        <end position="269"/>
    </location>
</feature>
<evidence type="ECO:0000256" key="3">
    <source>
        <dbReference type="ARBA" id="ARBA00022692"/>
    </source>
</evidence>
<reference evidence="7 8" key="1">
    <citation type="submission" date="2018-05" db="EMBL/GenBank/DDBJ databases">
        <authorList>
            <person name="Goeker M."/>
            <person name="Huntemann M."/>
            <person name="Clum A."/>
            <person name="Pillay M."/>
            <person name="Palaniappan K."/>
            <person name="Varghese N."/>
            <person name="Mikhailova N."/>
            <person name="Stamatis D."/>
            <person name="Reddy T."/>
            <person name="Daum C."/>
            <person name="Shapiro N."/>
            <person name="Ivanova N."/>
            <person name="Kyrpides N."/>
            <person name="Woyke T."/>
        </authorList>
    </citation>
    <scope>NUCLEOTIDE SEQUENCE [LARGE SCALE GENOMIC DNA]</scope>
    <source>
        <strain evidence="7 8">DSM 26524</strain>
    </source>
</reference>
<feature type="transmembrane region" description="Helical" evidence="6">
    <location>
        <begin position="411"/>
        <end position="429"/>
    </location>
</feature>
<keyword evidence="8" id="KW-1185">Reference proteome</keyword>
<dbReference type="GO" id="GO:0005886">
    <property type="term" value="C:plasma membrane"/>
    <property type="evidence" value="ECO:0007669"/>
    <property type="project" value="UniProtKB-SubCell"/>
</dbReference>
<feature type="transmembrane region" description="Helical" evidence="6">
    <location>
        <begin position="81"/>
        <end position="101"/>
    </location>
</feature>
<sequence length="485" mass="55154">MKKSIRINYLYNVSYQILILLTPILTTPYTSRVLGAEGIGLYSFTASVVSYFALFAALGTSTYGQRQISYIHEDREERSRVFWNTVILRFMTVAVSMLIYFLFCMKQGGNQMYWILSINILTVAFDISWFLQGMEEFGKTVLRNVIFKLAGIIFIFVFVKSQNDLLIYAAGLVGLELLSNISLWFYLPRYIDKPDLRNLHPCVNLKTVISLFIPTIAIQIYTVLDKTMIGIFSPGTAENGYYEQALKLSKMVLTLVTSLGTVMIPRIGYYFNHRENRNVEMYMYRGYNFVWFLGIPLTFGLIGISGNLVPWFLGAGYDKVIPLLCVLSFLVLAIGINNVTGMQYMIPTQRQNMFTLTVCIGAGVNFILNVFLIPVFYSIGAAIASVLAETVIALVQLYIVRKEFSVKRIFLLSKNYLIAGGLMFFVLQWENIMLFPSFLNTAIMMVSGACIYFAVLILLKDKFFKDNINRIAGSFYRINKKGKNG</sequence>
<evidence type="ECO:0000256" key="6">
    <source>
        <dbReference type="SAM" id="Phobius"/>
    </source>
</evidence>
<evidence type="ECO:0000256" key="2">
    <source>
        <dbReference type="ARBA" id="ARBA00022475"/>
    </source>
</evidence>
<feature type="transmembrane region" description="Helical" evidence="6">
    <location>
        <begin position="165"/>
        <end position="187"/>
    </location>
</feature>
<feature type="transmembrane region" description="Helical" evidence="6">
    <location>
        <begin position="379"/>
        <end position="399"/>
    </location>
</feature>
<accession>A0AB73T804</accession>
<keyword evidence="2" id="KW-1003">Cell membrane</keyword>
<feature type="transmembrane region" description="Helical" evidence="6">
    <location>
        <begin position="113"/>
        <end position="131"/>
    </location>
</feature>
<dbReference type="PANTHER" id="PTHR30250:SF11">
    <property type="entry name" value="O-ANTIGEN TRANSPORTER-RELATED"/>
    <property type="match status" value="1"/>
</dbReference>
<feature type="transmembrane region" description="Helical" evidence="6">
    <location>
        <begin position="9"/>
        <end position="27"/>
    </location>
</feature>
<dbReference type="CDD" id="cd13128">
    <property type="entry name" value="MATE_Wzx_like"/>
    <property type="match status" value="1"/>
</dbReference>
<protein>
    <submittedName>
        <fullName evidence="7">O-antigen/teichoic acid export membrane protein</fullName>
    </submittedName>
</protein>
<dbReference type="RefSeq" id="WP_109624976.1">
    <property type="nucleotide sequence ID" value="NZ_JANKBI010000012.1"/>
</dbReference>
<evidence type="ECO:0000256" key="1">
    <source>
        <dbReference type="ARBA" id="ARBA00004651"/>
    </source>
</evidence>
<comment type="caution">
    <text evidence="7">The sequence shown here is derived from an EMBL/GenBank/DDBJ whole genome shotgun (WGS) entry which is preliminary data.</text>
</comment>
<dbReference type="InterPro" id="IPR050833">
    <property type="entry name" value="Poly_Biosynth_Transport"/>
</dbReference>
<keyword evidence="5 6" id="KW-0472">Membrane</keyword>
<feature type="transmembrane region" description="Helical" evidence="6">
    <location>
        <begin position="320"/>
        <end position="341"/>
    </location>
</feature>